<keyword evidence="1" id="KW-0472">Membrane</keyword>
<dbReference type="EMBL" id="NGJN01000003">
    <property type="protein sequence ID" value="OZV69205.1"/>
    <property type="molecule type" value="Genomic_DNA"/>
</dbReference>
<evidence type="ECO:0000256" key="1">
    <source>
        <dbReference type="SAM" id="Phobius"/>
    </source>
</evidence>
<comment type="caution">
    <text evidence="2">The sequence shown here is derived from an EMBL/GenBank/DDBJ whole genome shotgun (WGS) entry which is preliminary data.</text>
</comment>
<protein>
    <submittedName>
        <fullName evidence="2">Uncharacterized protein</fullName>
    </submittedName>
</protein>
<dbReference type="AlphaFoldDB" id="A0A265UV64"/>
<sequence>MDLLVNQELETVPEPIAVSFNTTEGLLCSHFKSVVNTNFKTTTSTSLFGKRQGLKAFQFNTVNHTAVILRLTVFAIALIALF</sequence>
<reference evidence="2 3" key="1">
    <citation type="submission" date="2017-05" db="EMBL/GenBank/DDBJ databases">
        <title>The draft genome sequence of Idiomarina salinarum WNB302.</title>
        <authorList>
            <person name="Sun Y."/>
            <person name="Chen B."/>
            <person name="Du Z."/>
        </authorList>
    </citation>
    <scope>NUCLEOTIDE SEQUENCE [LARGE SCALE GENOMIC DNA]</scope>
    <source>
        <strain evidence="2 3">WNB302</strain>
    </source>
</reference>
<evidence type="ECO:0000313" key="2">
    <source>
        <dbReference type="EMBL" id="OZV69205.1"/>
    </source>
</evidence>
<feature type="transmembrane region" description="Helical" evidence="1">
    <location>
        <begin position="62"/>
        <end position="81"/>
    </location>
</feature>
<dbReference type="Proteomes" id="UP000216840">
    <property type="component" value="Unassembled WGS sequence"/>
</dbReference>
<keyword evidence="1" id="KW-1133">Transmembrane helix</keyword>
<name>A0A265UV64_9FLAO</name>
<evidence type="ECO:0000313" key="3">
    <source>
        <dbReference type="Proteomes" id="UP000216840"/>
    </source>
</evidence>
<proteinExistence type="predicted"/>
<organism evidence="2 3">
    <name type="scientific">Winogradskyella aurantia</name>
    <dbReference type="NCBI Taxonomy" id="1915063"/>
    <lineage>
        <taxon>Bacteria</taxon>
        <taxon>Pseudomonadati</taxon>
        <taxon>Bacteroidota</taxon>
        <taxon>Flavobacteriia</taxon>
        <taxon>Flavobacteriales</taxon>
        <taxon>Flavobacteriaceae</taxon>
        <taxon>Winogradskyella</taxon>
    </lineage>
</organism>
<dbReference type="OrthoDB" id="1449790at2"/>
<gene>
    <name evidence="2" type="ORF">CA834_07035</name>
</gene>
<keyword evidence="1" id="KW-0812">Transmembrane</keyword>
<keyword evidence="3" id="KW-1185">Reference proteome</keyword>
<accession>A0A265UV64</accession>
<dbReference type="RefSeq" id="WP_094967978.1">
    <property type="nucleotide sequence ID" value="NZ_NGJN01000003.1"/>
</dbReference>